<name>A0AAV4LL00_9BACL</name>
<keyword evidence="2" id="KW-1185">Reference proteome</keyword>
<evidence type="ECO:0000313" key="1">
    <source>
        <dbReference type="EMBL" id="GIM48488.1"/>
    </source>
</evidence>
<proteinExistence type="predicted"/>
<dbReference type="EMBL" id="BOQE01000002">
    <property type="protein sequence ID" value="GIM48488.1"/>
    <property type="molecule type" value="Genomic_DNA"/>
</dbReference>
<dbReference type="Proteomes" id="UP001057291">
    <property type="component" value="Unassembled WGS sequence"/>
</dbReference>
<protein>
    <recommendedName>
        <fullName evidence="3">Cthe-2314-like HEPN domain-containing protein</fullName>
    </recommendedName>
</protein>
<dbReference type="RefSeq" id="WP_282201537.1">
    <property type="nucleotide sequence ID" value="NZ_BOQE01000002.1"/>
</dbReference>
<reference evidence="1" key="1">
    <citation type="journal article" date="2023" name="Int. J. Syst. Evol. Microbiol.">
        <title>Collibacillus ludicampi gen. nov., sp. nov., a new soil bacterium of the family Alicyclobacillaceae.</title>
        <authorList>
            <person name="Jojima T."/>
            <person name="Ioku Y."/>
            <person name="Fukuta Y."/>
            <person name="Shirasaka N."/>
            <person name="Matsumura Y."/>
            <person name="Mori M."/>
        </authorList>
    </citation>
    <scope>NUCLEOTIDE SEQUENCE</scope>
    <source>
        <strain evidence="1">TP075</strain>
    </source>
</reference>
<gene>
    <name evidence="1" type="ORF">DNHGIG_40370</name>
</gene>
<comment type="caution">
    <text evidence="1">The sequence shown here is derived from an EMBL/GenBank/DDBJ whole genome shotgun (WGS) entry which is preliminary data.</text>
</comment>
<organism evidence="1 2">
    <name type="scientific">Collibacillus ludicampi</name>
    <dbReference type="NCBI Taxonomy" id="2771369"/>
    <lineage>
        <taxon>Bacteria</taxon>
        <taxon>Bacillati</taxon>
        <taxon>Bacillota</taxon>
        <taxon>Bacilli</taxon>
        <taxon>Bacillales</taxon>
        <taxon>Alicyclobacillaceae</taxon>
        <taxon>Collibacillus</taxon>
    </lineage>
</organism>
<dbReference type="AlphaFoldDB" id="A0AAV4LL00"/>
<evidence type="ECO:0008006" key="3">
    <source>
        <dbReference type="Google" id="ProtNLM"/>
    </source>
</evidence>
<accession>A0AAV4LL00</accession>
<evidence type="ECO:0000313" key="2">
    <source>
        <dbReference type="Proteomes" id="UP001057291"/>
    </source>
</evidence>
<sequence>MSNMAIIKNNIDCPCGSGLLIQQCCIPDVLPITLNTQTRIKLNRQRMAQVVDDSGNHLGFIDLSQLGIKMQASLGKYEQIDPAIENAIYPAAKFHGILDKPKDFQEQYFKHLDALWDVLHAVRYHQRNFLFRLRKLIIEYSVDFSMVQPGEGVEITYDDVPLRLELESMILRLISTLDVFAKIAGTLMGKGFNQDKDLWSYLLATHKNKNRPVSSALYEIYTKYSWIRDLKGIRNAITHDAIFLGYTGMKFQDTLFSMPYVNELKSDHFAFRVWKELLQMTREILLTVTSKYESSF</sequence>